<gene>
    <name evidence="1" type="ORF">SAY87_029096</name>
</gene>
<evidence type="ECO:0000313" key="1">
    <source>
        <dbReference type="EMBL" id="KAK4774077.1"/>
    </source>
</evidence>
<dbReference type="EMBL" id="JAXIOK010000004">
    <property type="protein sequence ID" value="KAK4774077.1"/>
    <property type="molecule type" value="Genomic_DNA"/>
</dbReference>
<dbReference type="AlphaFoldDB" id="A0AAN7QPW6"/>
<evidence type="ECO:0000313" key="2">
    <source>
        <dbReference type="Proteomes" id="UP001345219"/>
    </source>
</evidence>
<keyword evidence="2" id="KW-1185">Reference proteome</keyword>
<organism evidence="1 2">
    <name type="scientific">Trapa incisa</name>
    <dbReference type="NCBI Taxonomy" id="236973"/>
    <lineage>
        <taxon>Eukaryota</taxon>
        <taxon>Viridiplantae</taxon>
        <taxon>Streptophyta</taxon>
        <taxon>Embryophyta</taxon>
        <taxon>Tracheophyta</taxon>
        <taxon>Spermatophyta</taxon>
        <taxon>Magnoliopsida</taxon>
        <taxon>eudicotyledons</taxon>
        <taxon>Gunneridae</taxon>
        <taxon>Pentapetalae</taxon>
        <taxon>rosids</taxon>
        <taxon>malvids</taxon>
        <taxon>Myrtales</taxon>
        <taxon>Lythraceae</taxon>
        <taxon>Trapa</taxon>
    </lineage>
</organism>
<reference evidence="1 2" key="1">
    <citation type="journal article" date="2023" name="Hortic Res">
        <title>Pangenome of water caltrop reveals structural variations and asymmetric subgenome divergence after allopolyploidization.</title>
        <authorList>
            <person name="Zhang X."/>
            <person name="Chen Y."/>
            <person name="Wang L."/>
            <person name="Yuan Y."/>
            <person name="Fang M."/>
            <person name="Shi L."/>
            <person name="Lu R."/>
            <person name="Comes H.P."/>
            <person name="Ma Y."/>
            <person name="Chen Y."/>
            <person name="Huang G."/>
            <person name="Zhou Y."/>
            <person name="Zheng Z."/>
            <person name="Qiu Y."/>
        </authorList>
    </citation>
    <scope>NUCLEOTIDE SEQUENCE [LARGE SCALE GENOMIC DNA]</scope>
    <source>
        <tissue evidence="1">Roots</tissue>
    </source>
</reference>
<dbReference type="Proteomes" id="UP001345219">
    <property type="component" value="Chromosome 22"/>
</dbReference>
<accession>A0AAN7QPW6</accession>
<comment type="caution">
    <text evidence="1">The sequence shown here is derived from an EMBL/GenBank/DDBJ whole genome shotgun (WGS) entry which is preliminary data.</text>
</comment>
<sequence>MRRLPPTVSFSLHQRQSCSNPITMSKATTVNSIETTKCHIKRAFISPSICNVVRSCASWAFPEQLGMESILNARSIRTTKENTRSTVRIIIDDDGDFRARYRECFSFAIAESGGTLAIGMEAGEWRAEQRLAR</sequence>
<protein>
    <submittedName>
        <fullName evidence="1">Uncharacterized protein</fullName>
    </submittedName>
</protein>
<proteinExistence type="predicted"/>
<name>A0AAN7QPW6_9MYRT</name>